<dbReference type="EMBL" id="CP036316">
    <property type="protein sequence ID" value="QDT64412.1"/>
    <property type="molecule type" value="Genomic_DNA"/>
</dbReference>
<protein>
    <recommendedName>
        <fullName evidence="5">branched-chain-amino-acid transaminase</fullName>
        <ecNumber evidence="5">2.6.1.42</ecNumber>
    </recommendedName>
</protein>
<evidence type="ECO:0000313" key="10">
    <source>
        <dbReference type="Proteomes" id="UP000319976"/>
    </source>
</evidence>
<dbReference type="RefSeq" id="WP_145261552.1">
    <property type="nucleotide sequence ID" value="NZ_CP036316.1"/>
</dbReference>
<keyword evidence="9" id="KW-0032">Aminotransferase</keyword>
<comment type="similarity">
    <text evidence="4">Belongs to the class-IV pyridoxal-phosphate-dependent aminotransferase family.</text>
</comment>
<dbReference type="InterPro" id="IPR043132">
    <property type="entry name" value="BCAT-like_C"/>
</dbReference>
<evidence type="ECO:0000313" key="9">
    <source>
        <dbReference type="EMBL" id="QDT64412.1"/>
    </source>
</evidence>
<evidence type="ECO:0000256" key="3">
    <source>
        <dbReference type="ARBA" id="ARBA00005072"/>
    </source>
</evidence>
<dbReference type="Proteomes" id="UP000319976">
    <property type="component" value="Chromosome"/>
</dbReference>
<comment type="catalytic activity">
    <reaction evidence="7">
        <text>L-isoleucine + 2-oxoglutarate = (S)-3-methyl-2-oxopentanoate + L-glutamate</text>
        <dbReference type="Rhea" id="RHEA:24801"/>
        <dbReference type="ChEBI" id="CHEBI:16810"/>
        <dbReference type="ChEBI" id="CHEBI:29985"/>
        <dbReference type="ChEBI" id="CHEBI:35146"/>
        <dbReference type="ChEBI" id="CHEBI:58045"/>
        <dbReference type="EC" id="2.6.1.42"/>
    </reaction>
</comment>
<dbReference type="SUPFAM" id="SSF56752">
    <property type="entry name" value="D-aminoacid aminotransferase-like PLP-dependent enzymes"/>
    <property type="match status" value="1"/>
</dbReference>
<sequence>MSEETGVAWINGTWGPLSKATLPIADFSVTAAATVTEIIRTFQHQPFRLEEHLQRLEQSATAARVPLRLNTGEISALVAEGLQQVESQVLAEQDMVISVFASPGVNTFYAGGQAPPDPQPTLCLSLFPLDMSPYQKLREAGQHLAVPDVMALPAEVLSPSIKTRSRLHWYLADRLAAETFPGARALLADVNGYVTETSAGNVFAVFGEDIKCPLLEKTLQGISQRYVMELLSDAGTPVTPTDLTVDELLSADEVFTSSSLYCLLPVTRVNGHEIGGGKPGVVYRRLLDRWSDAIGVAIAEQ</sequence>
<evidence type="ECO:0000256" key="5">
    <source>
        <dbReference type="ARBA" id="ARBA00013053"/>
    </source>
</evidence>
<dbReference type="InterPro" id="IPR001544">
    <property type="entry name" value="Aminotrans_IV"/>
</dbReference>
<evidence type="ECO:0000256" key="1">
    <source>
        <dbReference type="ARBA" id="ARBA00004824"/>
    </source>
</evidence>
<dbReference type="EC" id="2.6.1.42" evidence="5"/>
<dbReference type="KEGG" id="chya:V22_16460"/>
<dbReference type="GO" id="GO:0046394">
    <property type="term" value="P:carboxylic acid biosynthetic process"/>
    <property type="evidence" value="ECO:0007669"/>
    <property type="project" value="UniProtKB-ARBA"/>
</dbReference>
<gene>
    <name evidence="9" type="primary">ilvE_1</name>
    <name evidence="9" type="ORF">V22_16460</name>
</gene>
<dbReference type="InterPro" id="IPR036038">
    <property type="entry name" value="Aminotransferase-like"/>
</dbReference>
<dbReference type="Gene3D" id="3.20.10.10">
    <property type="entry name" value="D-amino Acid Aminotransferase, subunit A, domain 2"/>
    <property type="match status" value="1"/>
</dbReference>
<dbReference type="PANTHER" id="PTHR42743">
    <property type="entry name" value="AMINO-ACID AMINOTRANSFERASE"/>
    <property type="match status" value="1"/>
</dbReference>
<comment type="pathway">
    <text evidence="1">Amino-acid biosynthesis; L-isoleucine biosynthesis; L-isoleucine from 2-oxobutanoate: step 4/4.</text>
</comment>
<organism evidence="9 10">
    <name type="scientific">Calycomorphotria hydatis</name>
    <dbReference type="NCBI Taxonomy" id="2528027"/>
    <lineage>
        <taxon>Bacteria</taxon>
        <taxon>Pseudomonadati</taxon>
        <taxon>Planctomycetota</taxon>
        <taxon>Planctomycetia</taxon>
        <taxon>Planctomycetales</taxon>
        <taxon>Planctomycetaceae</taxon>
        <taxon>Calycomorphotria</taxon>
    </lineage>
</organism>
<dbReference type="Gene3D" id="3.30.470.10">
    <property type="match status" value="1"/>
</dbReference>
<dbReference type="GO" id="GO:0052655">
    <property type="term" value="F:L-valine-2-oxoglutarate transaminase activity"/>
    <property type="evidence" value="ECO:0007669"/>
    <property type="project" value="RHEA"/>
</dbReference>
<dbReference type="AlphaFoldDB" id="A0A517T7R7"/>
<evidence type="ECO:0000256" key="2">
    <source>
        <dbReference type="ARBA" id="ARBA00004931"/>
    </source>
</evidence>
<evidence type="ECO:0000256" key="8">
    <source>
        <dbReference type="ARBA" id="ARBA00049229"/>
    </source>
</evidence>
<dbReference type="GO" id="GO:0052654">
    <property type="term" value="F:L-leucine-2-oxoglutarate transaminase activity"/>
    <property type="evidence" value="ECO:0007669"/>
    <property type="project" value="RHEA"/>
</dbReference>
<accession>A0A517T7R7</accession>
<dbReference type="Pfam" id="PF01063">
    <property type="entry name" value="Aminotran_4"/>
    <property type="match status" value="1"/>
</dbReference>
<name>A0A517T7R7_9PLAN</name>
<keyword evidence="10" id="KW-1185">Reference proteome</keyword>
<dbReference type="GO" id="GO:0052656">
    <property type="term" value="F:L-isoleucine-2-oxoglutarate transaminase activity"/>
    <property type="evidence" value="ECO:0007669"/>
    <property type="project" value="RHEA"/>
</dbReference>
<dbReference type="OrthoDB" id="9805628at2"/>
<dbReference type="InterPro" id="IPR043131">
    <property type="entry name" value="BCAT-like_N"/>
</dbReference>
<comment type="catalytic activity">
    <reaction evidence="8">
        <text>L-leucine + 2-oxoglutarate = 4-methyl-2-oxopentanoate + L-glutamate</text>
        <dbReference type="Rhea" id="RHEA:18321"/>
        <dbReference type="ChEBI" id="CHEBI:16810"/>
        <dbReference type="ChEBI" id="CHEBI:17865"/>
        <dbReference type="ChEBI" id="CHEBI:29985"/>
        <dbReference type="ChEBI" id="CHEBI:57427"/>
        <dbReference type="EC" id="2.6.1.42"/>
    </reaction>
</comment>
<proteinExistence type="inferred from homology"/>
<evidence type="ECO:0000256" key="4">
    <source>
        <dbReference type="ARBA" id="ARBA00009320"/>
    </source>
</evidence>
<dbReference type="PANTHER" id="PTHR42743:SF11">
    <property type="entry name" value="AMINODEOXYCHORISMATE LYASE"/>
    <property type="match status" value="1"/>
</dbReference>
<comment type="catalytic activity">
    <reaction evidence="6">
        <text>L-valine + 2-oxoglutarate = 3-methyl-2-oxobutanoate + L-glutamate</text>
        <dbReference type="Rhea" id="RHEA:24813"/>
        <dbReference type="ChEBI" id="CHEBI:11851"/>
        <dbReference type="ChEBI" id="CHEBI:16810"/>
        <dbReference type="ChEBI" id="CHEBI:29985"/>
        <dbReference type="ChEBI" id="CHEBI:57762"/>
        <dbReference type="EC" id="2.6.1.42"/>
    </reaction>
</comment>
<dbReference type="InterPro" id="IPR050571">
    <property type="entry name" value="Class-IV_PLP-Dep_Aminotrnsfr"/>
</dbReference>
<dbReference type="CDD" id="cd00449">
    <property type="entry name" value="PLPDE_IV"/>
    <property type="match status" value="1"/>
</dbReference>
<reference evidence="9 10" key="1">
    <citation type="submission" date="2019-02" db="EMBL/GenBank/DDBJ databases">
        <title>Deep-cultivation of Planctomycetes and their phenomic and genomic characterization uncovers novel biology.</title>
        <authorList>
            <person name="Wiegand S."/>
            <person name="Jogler M."/>
            <person name="Boedeker C."/>
            <person name="Pinto D."/>
            <person name="Vollmers J."/>
            <person name="Rivas-Marin E."/>
            <person name="Kohn T."/>
            <person name="Peeters S.H."/>
            <person name="Heuer A."/>
            <person name="Rast P."/>
            <person name="Oberbeckmann S."/>
            <person name="Bunk B."/>
            <person name="Jeske O."/>
            <person name="Meyerdierks A."/>
            <person name="Storesund J.E."/>
            <person name="Kallscheuer N."/>
            <person name="Luecker S."/>
            <person name="Lage O.M."/>
            <person name="Pohl T."/>
            <person name="Merkel B.J."/>
            <person name="Hornburger P."/>
            <person name="Mueller R.-W."/>
            <person name="Bruemmer F."/>
            <person name="Labrenz M."/>
            <person name="Spormann A.M."/>
            <person name="Op den Camp H."/>
            <person name="Overmann J."/>
            <person name="Amann R."/>
            <person name="Jetten M.S.M."/>
            <person name="Mascher T."/>
            <person name="Medema M.H."/>
            <person name="Devos D.P."/>
            <person name="Kaster A.-K."/>
            <person name="Ovreas L."/>
            <person name="Rohde M."/>
            <person name="Galperin M.Y."/>
            <person name="Jogler C."/>
        </authorList>
    </citation>
    <scope>NUCLEOTIDE SEQUENCE [LARGE SCALE GENOMIC DNA]</scope>
    <source>
        <strain evidence="9 10">V22</strain>
    </source>
</reference>
<evidence type="ECO:0000256" key="7">
    <source>
        <dbReference type="ARBA" id="ARBA00048798"/>
    </source>
</evidence>
<evidence type="ECO:0000256" key="6">
    <source>
        <dbReference type="ARBA" id="ARBA00048212"/>
    </source>
</evidence>
<keyword evidence="9" id="KW-0808">Transferase</keyword>
<comment type="pathway">
    <text evidence="3">Amino-acid biosynthesis; L-leucine biosynthesis; L-leucine from 3-methyl-2-oxobutanoate: step 4/4.</text>
</comment>
<comment type="pathway">
    <text evidence="2">Amino-acid biosynthesis; L-valine biosynthesis; L-valine from pyruvate: step 4/4.</text>
</comment>